<dbReference type="InterPro" id="IPR049163">
    <property type="entry name" value="Pif1-like_2B_dom"/>
</dbReference>
<evidence type="ECO:0000313" key="2">
    <source>
        <dbReference type="EMBL" id="KIH61443.1"/>
    </source>
</evidence>
<dbReference type="PANTHER" id="PTHR23274">
    <property type="entry name" value="DNA HELICASE-RELATED"/>
    <property type="match status" value="1"/>
</dbReference>
<sequence>MRLREDERGHAGWLISVGEGSNFTDDGEHIELPQCVCMPNENAIIAWMYTADALSNHQSLANMALLTVRNCDAEELNQIVLSKLPGASTDLIGIDTPSTEEDGTAGLPCDNEEYFHRLTPSALPPYILKIKPGCIVMLLRNIDVSSQLCNGTRLIVVSIMCEGRLLYCKNLCTGAYAFITRMHLDYCDEKTGIAVRRFQFPIRLSFCITINKSQGQSFDKVGVILRTPSFAHGSTYVALSRSRSRAGLKVTRNWGSSVPLTPKIRNIVYKEMI</sequence>
<protein>
    <recommendedName>
        <fullName evidence="1">DNA helicase Pif1-like 2B domain-containing protein</fullName>
    </recommendedName>
</protein>
<dbReference type="Proteomes" id="UP000054047">
    <property type="component" value="Unassembled WGS sequence"/>
</dbReference>
<dbReference type="SUPFAM" id="SSF52540">
    <property type="entry name" value="P-loop containing nucleoside triphosphate hydrolases"/>
    <property type="match status" value="1"/>
</dbReference>
<evidence type="ECO:0000313" key="3">
    <source>
        <dbReference type="Proteomes" id="UP000054047"/>
    </source>
</evidence>
<reference evidence="2 3" key="1">
    <citation type="submission" date="2013-12" db="EMBL/GenBank/DDBJ databases">
        <title>Draft genome of the parsitic nematode Ancylostoma duodenale.</title>
        <authorList>
            <person name="Mitreva M."/>
        </authorList>
    </citation>
    <scope>NUCLEOTIDE SEQUENCE [LARGE SCALE GENOMIC DNA]</scope>
    <source>
        <strain evidence="2 3">Zhejiang</strain>
    </source>
</reference>
<dbReference type="GO" id="GO:0005657">
    <property type="term" value="C:replication fork"/>
    <property type="evidence" value="ECO:0007669"/>
    <property type="project" value="TreeGrafter"/>
</dbReference>
<dbReference type="Pfam" id="PF21530">
    <property type="entry name" value="Pif1_2B_dom"/>
    <property type="match status" value="1"/>
</dbReference>
<dbReference type="EMBL" id="KN730123">
    <property type="protein sequence ID" value="KIH61443.1"/>
    <property type="molecule type" value="Genomic_DNA"/>
</dbReference>
<organism evidence="2 3">
    <name type="scientific">Ancylostoma duodenale</name>
    <dbReference type="NCBI Taxonomy" id="51022"/>
    <lineage>
        <taxon>Eukaryota</taxon>
        <taxon>Metazoa</taxon>
        <taxon>Ecdysozoa</taxon>
        <taxon>Nematoda</taxon>
        <taxon>Chromadorea</taxon>
        <taxon>Rhabditida</taxon>
        <taxon>Rhabditina</taxon>
        <taxon>Rhabditomorpha</taxon>
        <taxon>Strongyloidea</taxon>
        <taxon>Ancylostomatidae</taxon>
        <taxon>Ancylostomatinae</taxon>
        <taxon>Ancylostoma</taxon>
    </lineage>
</organism>
<dbReference type="GO" id="GO:0006260">
    <property type="term" value="P:DNA replication"/>
    <property type="evidence" value="ECO:0007669"/>
    <property type="project" value="TreeGrafter"/>
</dbReference>
<dbReference type="PANTHER" id="PTHR23274:SF48">
    <property type="entry name" value="ATP-DEPENDENT DNA HELICASE"/>
    <property type="match status" value="1"/>
</dbReference>
<name>A0A0C2CWV3_9BILA</name>
<evidence type="ECO:0000259" key="1">
    <source>
        <dbReference type="Pfam" id="PF21530"/>
    </source>
</evidence>
<dbReference type="AlphaFoldDB" id="A0A0C2CWV3"/>
<dbReference type="Gene3D" id="3.40.50.300">
    <property type="entry name" value="P-loop containing nucleotide triphosphate hydrolases"/>
    <property type="match status" value="1"/>
</dbReference>
<keyword evidence="3" id="KW-1185">Reference proteome</keyword>
<proteinExistence type="predicted"/>
<dbReference type="InterPro" id="IPR027417">
    <property type="entry name" value="P-loop_NTPase"/>
</dbReference>
<accession>A0A0C2CWV3</accession>
<gene>
    <name evidence="2" type="ORF">ANCDUO_08288</name>
</gene>
<dbReference type="OrthoDB" id="9997116at2759"/>
<feature type="domain" description="DNA helicase Pif1-like 2B" evidence="1">
    <location>
        <begin position="113"/>
        <end position="158"/>
    </location>
</feature>
<dbReference type="CDD" id="cd18809">
    <property type="entry name" value="SF1_C_RecD"/>
    <property type="match status" value="1"/>
</dbReference>